<keyword evidence="9" id="KW-0464">Manganese</keyword>
<dbReference type="GO" id="GO:0046872">
    <property type="term" value="F:metal ion binding"/>
    <property type="evidence" value="ECO:0007669"/>
    <property type="project" value="UniProtKB-KW"/>
</dbReference>
<dbReference type="GO" id="GO:0004540">
    <property type="term" value="F:RNA nuclease activity"/>
    <property type="evidence" value="ECO:0007669"/>
    <property type="project" value="UniProtKB-ARBA"/>
</dbReference>
<dbReference type="CDD" id="cd21159">
    <property type="entry name" value="XendoU"/>
    <property type="match status" value="1"/>
</dbReference>
<evidence type="ECO:0000256" key="8">
    <source>
        <dbReference type="ARBA" id="ARBA00022884"/>
    </source>
</evidence>
<keyword evidence="8" id="KW-0694">RNA-binding</keyword>
<dbReference type="GO" id="GO:0004519">
    <property type="term" value="F:endonuclease activity"/>
    <property type="evidence" value="ECO:0007669"/>
    <property type="project" value="UniProtKB-KW"/>
</dbReference>
<feature type="domain" description="EndoU" evidence="11">
    <location>
        <begin position="6"/>
        <end position="292"/>
    </location>
</feature>
<dbReference type="InterPro" id="IPR018998">
    <property type="entry name" value="EndoU_C"/>
</dbReference>
<evidence type="ECO:0000256" key="6">
    <source>
        <dbReference type="ARBA" id="ARBA00022759"/>
    </source>
</evidence>
<dbReference type="GO" id="GO:0016787">
    <property type="term" value="F:hydrolase activity"/>
    <property type="evidence" value="ECO:0007669"/>
    <property type="project" value="UniProtKB-KW"/>
</dbReference>
<evidence type="ECO:0000256" key="3">
    <source>
        <dbReference type="ARBA" id="ARBA00011245"/>
    </source>
</evidence>
<keyword evidence="4" id="KW-0540">Nuclease</keyword>
<name>A0ABD3P1C9_9STRA</name>
<evidence type="ECO:0000256" key="5">
    <source>
        <dbReference type="ARBA" id="ARBA00022723"/>
    </source>
</evidence>
<keyword evidence="10" id="KW-0456">Lyase</keyword>
<evidence type="ECO:0000256" key="9">
    <source>
        <dbReference type="ARBA" id="ARBA00023211"/>
    </source>
</evidence>
<dbReference type="Proteomes" id="UP001530315">
    <property type="component" value="Unassembled WGS sequence"/>
</dbReference>
<dbReference type="PROSITE" id="PS51959">
    <property type="entry name" value="ENDOU"/>
    <property type="match status" value="1"/>
</dbReference>
<dbReference type="InterPro" id="IPR039787">
    <property type="entry name" value="ENDOU"/>
</dbReference>
<dbReference type="GO" id="GO:0016829">
    <property type="term" value="F:lyase activity"/>
    <property type="evidence" value="ECO:0007669"/>
    <property type="project" value="UniProtKB-KW"/>
</dbReference>
<reference evidence="12 13" key="1">
    <citation type="submission" date="2024-10" db="EMBL/GenBank/DDBJ databases">
        <title>Updated reference genomes for cyclostephanoid diatoms.</title>
        <authorList>
            <person name="Roberts W.R."/>
            <person name="Alverson A.J."/>
        </authorList>
    </citation>
    <scope>NUCLEOTIDE SEQUENCE [LARGE SCALE GENOMIC DNA]</scope>
    <source>
        <strain evidence="12 13">AJA276-08</strain>
    </source>
</reference>
<organism evidence="12 13">
    <name type="scientific">Stephanodiscus triporus</name>
    <dbReference type="NCBI Taxonomy" id="2934178"/>
    <lineage>
        <taxon>Eukaryota</taxon>
        <taxon>Sar</taxon>
        <taxon>Stramenopiles</taxon>
        <taxon>Ochrophyta</taxon>
        <taxon>Bacillariophyta</taxon>
        <taxon>Coscinodiscophyceae</taxon>
        <taxon>Thalassiosirophycidae</taxon>
        <taxon>Stephanodiscales</taxon>
        <taxon>Stephanodiscaceae</taxon>
        <taxon>Stephanodiscus</taxon>
    </lineage>
</organism>
<comment type="subunit">
    <text evidence="3">Monomer.</text>
</comment>
<comment type="caution">
    <text evidence="12">The sequence shown here is derived from an EMBL/GenBank/DDBJ whole genome shotgun (WGS) entry which is preliminary data.</text>
</comment>
<evidence type="ECO:0000256" key="4">
    <source>
        <dbReference type="ARBA" id="ARBA00022722"/>
    </source>
</evidence>
<keyword evidence="13" id="KW-1185">Reference proteome</keyword>
<gene>
    <name evidence="12" type="ORF">ACHAW5_005714</name>
</gene>
<proteinExistence type="inferred from homology"/>
<comment type="cofactor">
    <cofactor evidence="1">
        <name>Mn(2+)</name>
        <dbReference type="ChEBI" id="CHEBI:29035"/>
    </cofactor>
</comment>
<evidence type="ECO:0000256" key="10">
    <source>
        <dbReference type="ARBA" id="ARBA00023239"/>
    </source>
</evidence>
<accession>A0ABD3P1C9</accession>
<evidence type="ECO:0000259" key="11">
    <source>
        <dbReference type="PROSITE" id="PS51959"/>
    </source>
</evidence>
<keyword evidence="7" id="KW-0378">Hydrolase</keyword>
<keyword evidence="5" id="KW-0479">Metal-binding</keyword>
<dbReference type="InterPro" id="IPR037227">
    <property type="entry name" value="EndoU-like"/>
</dbReference>
<comment type="similarity">
    <text evidence="2">Belongs to the ENDOU family.</text>
</comment>
<dbReference type="SUPFAM" id="SSF142877">
    <property type="entry name" value="EndoU-like"/>
    <property type="match status" value="1"/>
</dbReference>
<dbReference type="GO" id="GO:0003723">
    <property type="term" value="F:RNA binding"/>
    <property type="evidence" value="ECO:0007669"/>
    <property type="project" value="UniProtKB-KW"/>
</dbReference>
<dbReference type="PANTHER" id="PTHR12439:SF11">
    <property type="entry name" value="URIDYLATE-SPECIFIC ENDORIBONUCLEASE"/>
    <property type="match status" value="1"/>
</dbReference>
<dbReference type="PANTHER" id="PTHR12439">
    <property type="entry name" value="PLACENTAL PROTEIN 11-RELATED"/>
    <property type="match status" value="1"/>
</dbReference>
<evidence type="ECO:0000313" key="12">
    <source>
        <dbReference type="EMBL" id="KAL3780300.1"/>
    </source>
</evidence>
<sequence>MASPDRDTDFTTAVQALWDLDANRLTPYEDYKIDVQRSKHPCDRDDAADDPLFAYVDESAFERRPTYRAFRRLLNNYSAYTGDEEEVTEREINEQGEFLDVVMETEPMKYLHGYCLAKGAHYGGREVTDDESDFKAILKKIWFDLYSRSGRAKDSSGFEHVFAGEVKNGKVSGFHNWIMFWLEEKKGNIDYRGYIKPRSRDSTAETNDDDKILTLQFRFNGVEKFVGTSFIGVSPEFELALYTMAFMRTLHTGEEDNYVTLDVGGGEAFDLNVKCHTYNGDQVGSCYVEAMAHYD</sequence>
<protein>
    <recommendedName>
        <fullName evidence="11">EndoU domain-containing protein</fullName>
    </recommendedName>
</protein>
<dbReference type="AlphaFoldDB" id="A0ABD3P1C9"/>
<dbReference type="Pfam" id="PF09412">
    <property type="entry name" value="XendoU"/>
    <property type="match status" value="1"/>
</dbReference>
<evidence type="ECO:0000256" key="1">
    <source>
        <dbReference type="ARBA" id="ARBA00001936"/>
    </source>
</evidence>
<evidence type="ECO:0000313" key="13">
    <source>
        <dbReference type="Proteomes" id="UP001530315"/>
    </source>
</evidence>
<dbReference type="EMBL" id="JALLAZ020001120">
    <property type="protein sequence ID" value="KAL3780300.1"/>
    <property type="molecule type" value="Genomic_DNA"/>
</dbReference>
<evidence type="ECO:0000256" key="2">
    <source>
        <dbReference type="ARBA" id="ARBA00010168"/>
    </source>
</evidence>
<evidence type="ECO:0000256" key="7">
    <source>
        <dbReference type="ARBA" id="ARBA00022801"/>
    </source>
</evidence>
<keyword evidence="6" id="KW-0255">Endonuclease</keyword>